<dbReference type="PROSITE" id="PS51257">
    <property type="entry name" value="PROKAR_LIPOPROTEIN"/>
    <property type="match status" value="1"/>
</dbReference>
<dbReference type="SUPFAM" id="SSF48371">
    <property type="entry name" value="ARM repeat"/>
    <property type="match status" value="1"/>
</dbReference>
<dbReference type="GO" id="GO:0046872">
    <property type="term" value="F:metal ion binding"/>
    <property type="evidence" value="ECO:0007669"/>
    <property type="project" value="UniProtKB-KW"/>
</dbReference>
<evidence type="ECO:0000256" key="6">
    <source>
        <dbReference type="ARBA" id="ARBA00022833"/>
    </source>
</evidence>
<proteinExistence type="predicted"/>
<keyword evidence="1" id="KW-0645">Protease</keyword>
<dbReference type="GO" id="GO:0030288">
    <property type="term" value="C:outer membrane-bounded periplasmic space"/>
    <property type="evidence" value="ECO:0007669"/>
    <property type="project" value="InterPro"/>
</dbReference>
<accession>A0A5B8YEF0</accession>
<keyword evidence="2" id="KW-0479">Metal-binding</keyword>
<evidence type="ECO:0000256" key="1">
    <source>
        <dbReference type="ARBA" id="ARBA00022670"/>
    </source>
</evidence>
<dbReference type="OrthoDB" id="5513628at2"/>
<protein>
    <submittedName>
        <fullName evidence="8">Penicillin-insensitive murein endopeptidase</fullName>
    </submittedName>
</protein>
<evidence type="ECO:0000256" key="5">
    <source>
        <dbReference type="ARBA" id="ARBA00022801"/>
    </source>
</evidence>
<gene>
    <name evidence="8" type="ORF">FIV42_27505</name>
</gene>
<dbReference type="Gene3D" id="1.25.10.10">
    <property type="entry name" value="Leucine-rich Repeat Variant"/>
    <property type="match status" value="1"/>
</dbReference>
<keyword evidence="4" id="KW-0574">Periplasm</keyword>
<dbReference type="GO" id="GO:0004252">
    <property type="term" value="F:serine-type endopeptidase activity"/>
    <property type="evidence" value="ECO:0007669"/>
    <property type="project" value="InterPro"/>
</dbReference>
<dbReference type="EMBL" id="CP041186">
    <property type="protein sequence ID" value="QDG54357.1"/>
    <property type="molecule type" value="Genomic_DNA"/>
</dbReference>
<accession>A0A4Y6Q2E4</accession>
<dbReference type="InterPro" id="IPR005073">
    <property type="entry name" value="Peptidase_M74"/>
</dbReference>
<dbReference type="GO" id="GO:0006508">
    <property type="term" value="P:proteolysis"/>
    <property type="evidence" value="ECO:0007669"/>
    <property type="project" value="UniProtKB-KW"/>
</dbReference>
<sequence length="631" mass="71139">MHNKIGSRDAMAPRLNTSKYIVSGTWIALLALAACGTSHELLQSGQSAEAARSQPASVAEVQLEAEEPEVRVIEREPTVDLAPAKAAASKALGHAVNAAGERVVGWWKPLPEQPDFAKLLDPKRQFIHSLSLGTVGRGELRNAARIPEDGDHHSVIERHRNRNTQFGSEALIEVILDSAKVVSKAYPGSKLRIGNMSRKHGGDIPWSASHNSGRDADLAFFCKTKKDGKPVLAPGLLDFDSSGDGIKRPDLVFDVERNWKLVEALLSHERVHIQWLFISEGLKKLLLDHARAQGADEEIIKRAEKVLHQPTDSSPHDDHFHLRITCPKRDRLEGCLDFGPRWEWVDWHYDDLLARSMAVARAFRAPKEETRIRALDFLERIRSPYAPELALAAALHEKSDKVRKRALEVAKDVPIWSGAAVGAALRFVERSEFSLEEKAYAYSVIRRAADTLAVDRLKKRIADTELAEAERVMAARSLIHLMEPELVPFLLQQLETQPDAVRAELAVALRRVTNRAENVDWEKASDDARAKALASWKKWWKDNGDKRRDDWLEEGFIAHGLEADDVFTVDAVDELIPMLKKGPEHVAYNANLTLKRVTGRWAPLEAWSHARLHRYWSRWWRSVRQRMVAAR</sequence>
<name>A0A4Y6Q2E4_PERCE</name>
<reference evidence="8 9" key="1">
    <citation type="submission" date="2019-06" db="EMBL/GenBank/DDBJ databases">
        <title>Persicimonas caeni gen. nov., sp. nov., a predatory bacterium isolated from solar saltern.</title>
        <authorList>
            <person name="Wang S."/>
        </authorList>
    </citation>
    <scope>NUCLEOTIDE SEQUENCE [LARGE SCALE GENOMIC DNA]</scope>
    <source>
        <strain evidence="8 9">YN101</strain>
    </source>
</reference>
<keyword evidence="7" id="KW-0482">Metalloprotease</keyword>
<dbReference type="GO" id="GO:0008237">
    <property type="term" value="F:metallopeptidase activity"/>
    <property type="evidence" value="ECO:0007669"/>
    <property type="project" value="UniProtKB-KW"/>
</dbReference>
<evidence type="ECO:0000256" key="4">
    <source>
        <dbReference type="ARBA" id="ARBA00022764"/>
    </source>
</evidence>
<dbReference type="InterPro" id="IPR016024">
    <property type="entry name" value="ARM-type_fold"/>
</dbReference>
<keyword evidence="9" id="KW-1185">Reference proteome</keyword>
<evidence type="ECO:0000313" key="9">
    <source>
        <dbReference type="Proteomes" id="UP000315995"/>
    </source>
</evidence>
<evidence type="ECO:0000256" key="7">
    <source>
        <dbReference type="ARBA" id="ARBA00023049"/>
    </source>
</evidence>
<dbReference type="AlphaFoldDB" id="A0A4Y6Q2E4"/>
<dbReference type="Proteomes" id="UP000315995">
    <property type="component" value="Chromosome"/>
</dbReference>
<dbReference type="Pfam" id="PF03411">
    <property type="entry name" value="Peptidase_M74"/>
    <property type="match status" value="1"/>
</dbReference>
<keyword evidence="6" id="KW-0862">Zinc</keyword>
<dbReference type="SUPFAM" id="SSF55166">
    <property type="entry name" value="Hedgehog/DD-peptidase"/>
    <property type="match status" value="1"/>
</dbReference>
<dbReference type="Gene3D" id="3.30.1380.10">
    <property type="match status" value="1"/>
</dbReference>
<dbReference type="InterPro" id="IPR011989">
    <property type="entry name" value="ARM-like"/>
</dbReference>
<evidence type="ECO:0000313" key="8">
    <source>
        <dbReference type="EMBL" id="QDG54357.1"/>
    </source>
</evidence>
<evidence type="ECO:0000256" key="3">
    <source>
        <dbReference type="ARBA" id="ARBA00022729"/>
    </source>
</evidence>
<keyword evidence="5" id="KW-0378">Hydrolase</keyword>
<organism evidence="8 9">
    <name type="scientific">Persicimonas caeni</name>
    <dbReference type="NCBI Taxonomy" id="2292766"/>
    <lineage>
        <taxon>Bacteria</taxon>
        <taxon>Deltaproteobacteria</taxon>
        <taxon>Bradymonadales</taxon>
        <taxon>Bradymonadaceae</taxon>
        <taxon>Persicimonas</taxon>
    </lineage>
</organism>
<dbReference type="InterPro" id="IPR009045">
    <property type="entry name" value="Zn_M74/Hedgehog-like"/>
</dbReference>
<keyword evidence="3" id="KW-0732">Signal</keyword>
<evidence type="ECO:0000256" key="2">
    <source>
        <dbReference type="ARBA" id="ARBA00022723"/>
    </source>
</evidence>